<name>A0A8T2S3G3_CERRI</name>
<feature type="compositionally biased region" description="Low complexity" evidence="6">
    <location>
        <begin position="196"/>
        <end position="206"/>
    </location>
</feature>
<feature type="region of interest" description="Disordered" evidence="6">
    <location>
        <begin position="136"/>
        <end position="215"/>
    </location>
</feature>
<comment type="caution">
    <text evidence="8">The sequence shown here is derived from an EMBL/GenBank/DDBJ whole genome shotgun (WGS) entry which is preliminary data.</text>
</comment>
<reference evidence="8" key="1">
    <citation type="submission" date="2021-08" db="EMBL/GenBank/DDBJ databases">
        <title>WGS assembly of Ceratopteris richardii.</title>
        <authorList>
            <person name="Marchant D.B."/>
            <person name="Chen G."/>
            <person name="Jenkins J."/>
            <person name="Shu S."/>
            <person name="Leebens-Mack J."/>
            <person name="Grimwood J."/>
            <person name="Schmutz J."/>
            <person name="Soltis P."/>
            <person name="Soltis D."/>
            <person name="Chen Z.-H."/>
        </authorList>
    </citation>
    <scope>NUCLEOTIDE SEQUENCE</scope>
    <source>
        <strain evidence="8">Whitten #5841</strain>
        <tissue evidence="8">Leaf</tissue>
    </source>
</reference>
<dbReference type="Pfam" id="PF01412">
    <property type="entry name" value="ArfGap"/>
    <property type="match status" value="1"/>
</dbReference>
<evidence type="ECO:0000313" key="8">
    <source>
        <dbReference type="EMBL" id="KAH7306378.1"/>
    </source>
</evidence>
<dbReference type="Proteomes" id="UP000825935">
    <property type="component" value="Chromosome 22"/>
</dbReference>
<keyword evidence="1" id="KW-0343">GTPase activation</keyword>
<dbReference type="InterPro" id="IPR044520">
    <property type="entry name" value="ARF_GAP_AGD5/15"/>
</dbReference>
<feature type="compositionally biased region" description="Basic and acidic residues" evidence="6">
    <location>
        <begin position="136"/>
        <end position="148"/>
    </location>
</feature>
<evidence type="ECO:0000256" key="6">
    <source>
        <dbReference type="SAM" id="MobiDB-lite"/>
    </source>
</evidence>
<proteinExistence type="predicted"/>
<dbReference type="GO" id="GO:0005096">
    <property type="term" value="F:GTPase activator activity"/>
    <property type="evidence" value="ECO:0007669"/>
    <property type="project" value="UniProtKB-KW"/>
</dbReference>
<evidence type="ECO:0000256" key="3">
    <source>
        <dbReference type="ARBA" id="ARBA00022771"/>
    </source>
</evidence>
<dbReference type="SMART" id="SM00105">
    <property type="entry name" value="ArfGap"/>
    <property type="match status" value="1"/>
</dbReference>
<evidence type="ECO:0000313" key="9">
    <source>
        <dbReference type="Proteomes" id="UP000825935"/>
    </source>
</evidence>
<dbReference type="PANTHER" id="PTHR46419">
    <property type="entry name" value="ADP-RIBOSYLATION FACTOR GTPASE-ACTIVATING PROTEIN AGD5"/>
    <property type="match status" value="1"/>
</dbReference>
<organism evidence="8 9">
    <name type="scientific">Ceratopteris richardii</name>
    <name type="common">Triangle waterfern</name>
    <dbReference type="NCBI Taxonomy" id="49495"/>
    <lineage>
        <taxon>Eukaryota</taxon>
        <taxon>Viridiplantae</taxon>
        <taxon>Streptophyta</taxon>
        <taxon>Embryophyta</taxon>
        <taxon>Tracheophyta</taxon>
        <taxon>Polypodiopsida</taxon>
        <taxon>Polypodiidae</taxon>
        <taxon>Polypodiales</taxon>
        <taxon>Pteridineae</taxon>
        <taxon>Pteridaceae</taxon>
        <taxon>Parkerioideae</taxon>
        <taxon>Ceratopteris</taxon>
    </lineage>
</organism>
<keyword evidence="9" id="KW-1185">Reference proteome</keyword>
<evidence type="ECO:0000256" key="5">
    <source>
        <dbReference type="PROSITE-ProRule" id="PRU00288"/>
    </source>
</evidence>
<dbReference type="PROSITE" id="PS50115">
    <property type="entry name" value="ARFGAP"/>
    <property type="match status" value="1"/>
</dbReference>
<dbReference type="OrthoDB" id="10266696at2759"/>
<dbReference type="SUPFAM" id="SSF57863">
    <property type="entry name" value="ArfGap/RecO-like zinc finger"/>
    <property type="match status" value="1"/>
</dbReference>
<feature type="region of interest" description="Disordered" evidence="6">
    <location>
        <begin position="484"/>
        <end position="506"/>
    </location>
</feature>
<dbReference type="InterPro" id="IPR001164">
    <property type="entry name" value="ArfGAP_dom"/>
</dbReference>
<dbReference type="InterPro" id="IPR037278">
    <property type="entry name" value="ARFGAP/RecO"/>
</dbReference>
<dbReference type="CDD" id="cd08204">
    <property type="entry name" value="ArfGap"/>
    <property type="match status" value="1"/>
</dbReference>
<dbReference type="OMA" id="RSSFEQH"/>
<accession>A0A8T2S3G3</accession>
<keyword evidence="4" id="KW-0862">Zinc</keyword>
<protein>
    <recommendedName>
        <fullName evidence="7">Arf-GAP domain-containing protein</fullName>
    </recommendedName>
</protein>
<evidence type="ECO:0000256" key="1">
    <source>
        <dbReference type="ARBA" id="ARBA00022468"/>
    </source>
</evidence>
<keyword evidence="3 5" id="KW-0863">Zinc-finger</keyword>
<dbReference type="GO" id="GO:0008270">
    <property type="term" value="F:zinc ion binding"/>
    <property type="evidence" value="ECO:0007669"/>
    <property type="project" value="UniProtKB-KW"/>
</dbReference>
<evidence type="ECO:0000256" key="4">
    <source>
        <dbReference type="ARBA" id="ARBA00022833"/>
    </source>
</evidence>
<feature type="domain" description="Arf-GAP" evidence="7">
    <location>
        <begin position="18"/>
        <end position="138"/>
    </location>
</feature>
<sequence>MALNEKSSVTKEQNDRHRKVLEGLMKLPENRVCADCRGKAPRWASVNLGVFICIQCSGIHRSLGVHISKVRSVTLDTWLPEQVAFMEGMGNAKANAFWEAELPNSFKHPAENDRGGLEAFIRSKYVARRWVLRNDESSSKVQDGRRTSTDQPVRIVKNVKESHIDPHRRDSKVKDKNEGEQEEVTRASQIFNQNGTSSTTSVSETSQIKATTAHEKKVAAPADFFDLLKIEEPMKPQSTADVTSSSSDQGWASFRFAEPSAAAESINQLPEIQVSSGEKVPASTATTESSIKSDIMAGLEDLFRGSPPVSLTPADVYQPQKDVKKEDILGLFGQTSLVPPSVAHQQQMVAMLAQRQPNLTASTASVSKLPGSMVGGLPMQGSNLKSVGTSEMAGVADDTRVHFGGAHFQIGRVPSHQSSSAVAFSTTSSLNGTLRGSSLPYQSLVSSSLSGLAGSRLVPNGLGQLNHITHSRNVPLPGLGAHHSNGVGQATSINKPNTAPSLENSSVSTGATYDFSALTAAAFSKH</sequence>
<feature type="compositionally biased region" description="Polar residues" evidence="6">
    <location>
        <begin position="186"/>
        <end position="195"/>
    </location>
</feature>
<gene>
    <name evidence="8" type="ORF">KP509_22G008500</name>
</gene>
<dbReference type="PRINTS" id="PR00405">
    <property type="entry name" value="REVINTRACTNG"/>
</dbReference>
<dbReference type="InterPro" id="IPR038508">
    <property type="entry name" value="ArfGAP_dom_sf"/>
</dbReference>
<dbReference type="PANTHER" id="PTHR46419:SF2">
    <property type="entry name" value="ADP-RIBOSYLATION FACTOR GTPASE-ACTIVATING PROTEIN AGD5"/>
    <property type="match status" value="1"/>
</dbReference>
<feature type="compositionally biased region" description="Polar residues" evidence="6">
    <location>
        <begin position="486"/>
        <end position="506"/>
    </location>
</feature>
<feature type="compositionally biased region" description="Basic and acidic residues" evidence="6">
    <location>
        <begin position="158"/>
        <end position="185"/>
    </location>
</feature>
<dbReference type="EMBL" id="CM035427">
    <property type="protein sequence ID" value="KAH7306378.1"/>
    <property type="molecule type" value="Genomic_DNA"/>
</dbReference>
<evidence type="ECO:0000256" key="2">
    <source>
        <dbReference type="ARBA" id="ARBA00022723"/>
    </source>
</evidence>
<keyword evidence="2" id="KW-0479">Metal-binding</keyword>
<dbReference type="AlphaFoldDB" id="A0A8T2S3G3"/>
<evidence type="ECO:0000259" key="7">
    <source>
        <dbReference type="PROSITE" id="PS50115"/>
    </source>
</evidence>
<dbReference type="FunFam" id="1.10.220.150:FF:000009">
    <property type="entry name" value="stromal membrane-associated protein 1 isoform X1"/>
    <property type="match status" value="1"/>
</dbReference>
<dbReference type="Gene3D" id="1.10.220.150">
    <property type="entry name" value="Arf GTPase activating protein"/>
    <property type="match status" value="1"/>
</dbReference>